<comment type="caution">
    <text evidence="1">The sequence shown here is derived from an EMBL/GenBank/DDBJ whole genome shotgun (WGS) entry which is preliminary data.</text>
</comment>
<sequence length="106" mass="12327">MSCFFLRVAVERRSRLFRVCRPSTSWWKRQGLEEERDEGASCKPRFPHLPRSRVFKGSRKSILVAFSFFSCRAKHRPAERPLPEIGTLNSCGPQQLVFRDNGLRSS</sequence>
<accession>A0A086KG90</accession>
<protein>
    <submittedName>
        <fullName evidence="1">Uncharacterized protein</fullName>
    </submittedName>
</protein>
<dbReference type="EMBL" id="AEYH02002076">
    <property type="protein sequence ID" value="KFG43408.1"/>
    <property type="molecule type" value="Genomic_DNA"/>
</dbReference>
<reference evidence="1 2" key="1">
    <citation type="submission" date="2014-07" db="EMBL/GenBank/DDBJ databases">
        <authorList>
            <person name="Sibley D."/>
            <person name="Venepally P."/>
            <person name="Karamycheva S."/>
            <person name="Hadjithomas M."/>
            <person name="Khan A."/>
            <person name="Brunk B."/>
            <person name="Roos D."/>
            <person name="Caler E."/>
            <person name="Lorenzi H."/>
        </authorList>
    </citation>
    <scope>NUCLEOTIDE SEQUENCE [LARGE SCALE GENOMIC DNA]</scope>
    <source>
        <strain evidence="1 2">FOU</strain>
    </source>
</reference>
<name>A0A086KG90_TOXGO</name>
<dbReference type="Proteomes" id="UP000028838">
    <property type="component" value="Unassembled WGS sequence"/>
</dbReference>
<organism evidence="1 2">
    <name type="scientific">Toxoplasma gondii FOU</name>
    <dbReference type="NCBI Taxonomy" id="943167"/>
    <lineage>
        <taxon>Eukaryota</taxon>
        <taxon>Sar</taxon>
        <taxon>Alveolata</taxon>
        <taxon>Apicomplexa</taxon>
        <taxon>Conoidasida</taxon>
        <taxon>Coccidia</taxon>
        <taxon>Eucoccidiorida</taxon>
        <taxon>Eimeriorina</taxon>
        <taxon>Sarcocystidae</taxon>
        <taxon>Toxoplasma</taxon>
    </lineage>
</organism>
<proteinExistence type="predicted"/>
<evidence type="ECO:0000313" key="1">
    <source>
        <dbReference type="EMBL" id="KFG43408.1"/>
    </source>
</evidence>
<dbReference type="AlphaFoldDB" id="A0A086KG90"/>
<dbReference type="VEuPathDB" id="ToxoDB:TGFOU_362720"/>
<evidence type="ECO:0000313" key="2">
    <source>
        <dbReference type="Proteomes" id="UP000028838"/>
    </source>
</evidence>
<gene>
    <name evidence="1" type="ORF">TGFOU_362720</name>
</gene>